<evidence type="ECO:0000256" key="1">
    <source>
        <dbReference type="SAM" id="MobiDB-lite"/>
    </source>
</evidence>
<dbReference type="Proteomes" id="UP001501742">
    <property type="component" value="Unassembled WGS sequence"/>
</dbReference>
<feature type="transmembrane region" description="Helical" evidence="2">
    <location>
        <begin position="75"/>
        <end position="94"/>
    </location>
</feature>
<protein>
    <recommendedName>
        <fullName evidence="5">Potassium transporter Trk</fullName>
    </recommendedName>
</protein>
<evidence type="ECO:0000313" key="3">
    <source>
        <dbReference type="EMBL" id="GAA1491886.1"/>
    </source>
</evidence>
<evidence type="ECO:0000256" key="2">
    <source>
        <dbReference type="SAM" id="Phobius"/>
    </source>
</evidence>
<dbReference type="RefSeq" id="WP_204609388.1">
    <property type="nucleotide sequence ID" value="NZ_BAAAJX010000002.1"/>
</dbReference>
<evidence type="ECO:0000313" key="4">
    <source>
        <dbReference type="Proteomes" id="UP001501742"/>
    </source>
</evidence>
<feature type="region of interest" description="Disordered" evidence="1">
    <location>
        <begin position="1"/>
        <end position="20"/>
    </location>
</feature>
<keyword evidence="2" id="KW-1133">Transmembrane helix</keyword>
<gene>
    <name evidence="3" type="ORF">GCM10009627_02320</name>
</gene>
<feature type="compositionally biased region" description="Basic and acidic residues" evidence="1">
    <location>
        <begin position="1"/>
        <end position="11"/>
    </location>
</feature>
<organism evidence="3 4">
    <name type="scientific">Curtobacterium herbarum</name>
    <dbReference type="NCBI Taxonomy" id="150122"/>
    <lineage>
        <taxon>Bacteria</taxon>
        <taxon>Bacillati</taxon>
        <taxon>Actinomycetota</taxon>
        <taxon>Actinomycetes</taxon>
        <taxon>Micrococcales</taxon>
        <taxon>Microbacteriaceae</taxon>
        <taxon>Curtobacterium</taxon>
    </lineage>
</organism>
<reference evidence="3 4" key="1">
    <citation type="journal article" date="2019" name="Int. J. Syst. Evol. Microbiol.">
        <title>The Global Catalogue of Microorganisms (GCM) 10K type strain sequencing project: providing services to taxonomists for standard genome sequencing and annotation.</title>
        <authorList>
            <consortium name="The Broad Institute Genomics Platform"/>
            <consortium name="The Broad Institute Genome Sequencing Center for Infectious Disease"/>
            <person name="Wu L."/>
            <person name="Ma J."/>
        </authorList>
    </citation>
    <scope>NUCLEOTIDE SEQUENCE [LARGE SCALE GENOMIC DNA]</scope>
    <source>
        <strain evidence="3 4">JCM 12140</strain>
    </source>
</reference>
<feature type="region of interest" description="Disordered" evidence="1">
    <location>
        <begin position="114"/>
        <end position="158"/>
    </location>
</feature>
<evidence type="ECO:0008006" key="5">
    <source>
        <dbReference type="Google" id="ProtNLM"/>
    </source>
</evidence>
<feature type="transmembrane region" description="Helical" evidence="2">
    <location>
        <begin position="32"/>
        <end position="55"/>
    </location>
</feature>
<accession>A0ABN1Z8J6</accession>
<keyword evidence="2" id="KW-0472">Membrane</keyword>
<dbReference type="EMBL" id="BAAAJX010000002">
    <property type="protein sequence ID" value="GAA1491886.1"/>
    <property type="molecule type" value="Genomic_DNA"/>
</dbReference>
<proteinExistence type="predicted"/>
<keyword evidence="2" id="KW-0812">Transmembrane</keyword>
<keyword evidence="4" id="KW-1185">Reference proteome</keyword>
<name>A0ABN1Z8J6_9MICO</name>
<sequence length="158" mass="16809">MSNTDRPDERPAPAPNAVTSPDQVTIRRAPRFSVFILGGAVLGFFVTVIVVALTMGIDRGNQQETTGFAGLVGYFSLYGVSIGMLVGAVVAVVLDQLSSRRAARLTAERVAVDPAPETVEGELEDHAAPDVRPATDVPATDVTADEPEQPEPREQPER</sequence>
<comment type="caution">
    <text evidence="3">The sequence shown here is derived from an EMBL/GenBank/DDBJ whole genome shotgun (WGS) entry which is preliminary data.</text>
</comment>